<name>A0A0F4Z3R5_RASE3</name>
<feature type="transmembrane region" description="Helical" evidence="2">
    <location>
        <begin position="129"/>
        <end position="151"/>
    </location>
</feature>
<evidence type="ECO:0000313" key="4">
    <source>
        <dbReference type="Proteomes" id="UP000053958"/>
    </source>
</evidence>
<dbReference type="RefSeq" id="XP_013331607.1">
    <property type="nucleotide sequence ID" value="XM_013476153.1"/>
</dbReference>
<organism evidence="3 4">
    <name type="scientific">Rasamsonia emersonii (strain ATCC 16479 / CBS 393.64 / IMI 116815)</name>
    <dbReference type="NCBI Taxonomy" id="1408163"/>
    <lineage>
        <taxon>Eukaryota</taxon>
        <taxon>Fungi</taxon>
        <taxon>Dikarya</taxon>
        <taxon>Ascomycota</taxon>
        <taxon>Pezizomycotina</taxon>
        <taxon>Eurotiomycetes</taxon>
        <taxon>Eurotiomycetidae</taxon>
        <taxon>Eurotiales</taxon>
        <taxon>Trichocomaceae</taxon>
        <taxon>Rasamsonia</taxon>
    </lineage>
</organism>
<keyword evidence="2" id="KW-1133">Transmembrane helix</keyword>
<reference evidence="3 4" key="1">
    <citation type="submission" date="2015-04" db="EMBL/GenBank/DDBJ databases">
        <authorList>
            <person name="Heijne W.H."/>
            <person name="Fedorova N.D."/>
            <person name="Nierman W.C."/>
            <person name="Vollebregt A.W."/>
            <person name="Zhao Z."/>
            <person name="Wu L."/>
            <person name="Kumar M."/>
            <person name="Stam H."/>
            <person name="van den Berg M.A."/>
            <person name="Pel H.J."/>
        </authorList>
    </citation>
    <scope>NUCLEOTIDE SEQUENCE [LARGE SCALE GENOMIC DNA]</scope>
    <source>
        <strain evidence="3 4">CBS 393.64</strain>
    </source>
</reference>
<accession>A0A0F4Z3R5</accession>
<dbReference type="Proteomes" id="UP000053958">
    <property type="component" value="Unassembled WGS sequence"/>
</dbReference>
<dbReference type="STRING" id="1408163.A0A0F4Z3R5"/>
<keyword evidence="4" id="KW-1185">Reference proteome</keyword>
<keyword evidence="2" id="KW-0472">Membrane</keyword>
<protein>
    <submittedName>
        <fullName evidence="3">Uncharacterized protein</fullName>
    </submittedName>
</protein>
<dbReference type="EMBL" id="LASV01000039">
    <property type="protein sequence ID" value="KKA24995.1"/>
    <property type="molecule type" value="Genomic_DNA"/>
</dbReference>
<gene>
    <name evidence="3" type="ORF">T310_0976</name>
</gene>
<evidence type="ECO:0000256" key="2">
    <source>
        <dbReference type="SAM" id="Phobius"/>
    </source>
</evidence>
<feature type="transmembrane region" description="Helical" evidence="2">
    <location>
        <begin position="432"/>
        <end position="454"/>
    </location>
</feature>
<proteinExistence type="predicted"/>
<evidence type="ECO:0000256" key="1">
    <source>
        <dbReference type="SAM" id="MobiDB-lite"/>
    </source>
</evidence>
<keyword evidence="2" id="KW-0812">Transmembrane</keyword>
<sequence>MRAGPKYEHVDDGQAGSPLTLPGPRRLRPWYADGFGLGRVLLDVIGASAALLFVIFGFLVYQADGKPSAARESQRLLSVAQWGPTIFPVLFAAVVGRAMRSLATWRIQRGATVKFVEQLMGSYSISGAVFTQLFLHAFDLVGLAIVLIWVLSPLGSQASLRVISPDTVYLTNNTALTAIDTFSRYPDAGVDSIDWSYIPLRAIFSAGLMSVKLLQTRNQDIWGNIRIPYLGHDAVMSDDWTVFANTSNVTYSSLVGVPIFTIPQEGNTTFTMSTSYLDPSCSVFDLRPALDNATNDGFTNYSSPDAPRPPGRTDCSWDTASGYLVSVAGSRPCQTLVFNSTTGRDARVLVLESLMDYVPQYISHMECQLFTTRTGVFELRLAQLLNTQFLSALSPNNTIGFFEPADQYSNWRMVNVTAQTTTSRSVVRCNHAWLAALIIASAACFVAAVAGAAARLATLVPDVLGTLSLAMLDNRCGDIAVGGSTLDGATKAALLKNVRVRLGDVRPQEEVGLIALAGPLGSETSTKVAMMEDATHRNIMLF</sequence>
<comment type="caution">
    <text evidence="3">The sequence shown here is derived from an EMBL/GenBank/DDBJ whole genome shotgun (WGS) entry which is preliminary data.</text>
</comment>
<feature type="transmembrane region" description="Helical" evidence="2">
    <location>
        <begin position="81"/>
        <end position="99"/>
    </location>
</feature>
<feature type="transmembrane region" description="Helical" evidence="2">
    <location>
        <begin position="40"/>
        <end position="61"/>
    </location>
</feature>
<dbReference type="OrthoDB" id="3692311at2759"/>
<evidence type="ECO:0000313" key="3">
    <source>
        <dbReference type="EMBL" id="KKA24995.1"/>
    </source>
</evidence>
<feature type="region of interest" description="Disordered" evidence="1">
    <location>
        <begin position="1"/>
        <end position="21"/>
    </location>
</feature>
<feature type="compositionally biased region" description="Basic and acidic residues" evidence="1">
    <location>
        <begin position="1"/>
        <end position="12"/>
    </location>
</feature>
<dbReference type="AlphaFoldDB" id="A0A0F4Z3R5"/>
<dbReference type="GeneID" id="25313030"/>